<name>A0A0E3RGE1_METMZ</name>
<dbReference type="HOGENOM" id="CLU_243170_0_0_2"/>
<feature type="compositionally biased region" description="Low complexity" evidence="1">
    <location>
        <begin position="1539"/>
        <end position="1593"/>
    </location>
</feature>
<evidence type="ECO:0000313" key="2">
    <source>
        <dbReference type="EMBL" id="AKB64927.1"/>
    </source>
</evidence>
<sequence length="1660" mass="178006">MATGEWYKDYNAIQRKSPAGSGGASWAAYLRQKTAVEKGYAEAYKELDYAAQEEGVSAERPMISGSMSQAQHQELLQKYLSNINNEVLKKNVTLALKDVQSQGVAAGVSVGLPSLANLTHENAQSFIDTYINTVNQRIYVNYATTAVNDLHSQGIAGGVNVAVPVVSGSLTQASVQNIIDNYQSQVNNALIVKSTQDAINSVASQAKQYGVSVSTPNVSGNITEDSANKMIDSYVSQVNSAILVKNTQDSLKSIQVQAASYGVTLAAPSVSSSITETAANALIDKYVADVNTKLSTMAATEAQAQAVSSSQIQTSQVLNNALVGSLTTFSPTQTVTEGGITKTYTIENGKLYNVGVKGNLYALSEYELSHDVKNVEYDSKGNITYYEIGTPTGWTTSTYEKAQQSQQTAAIAQVKAGTYVAPEVKGSGLAYKVALSNADQKELIRERESNPKLTELQFRLDRGLSVVTVAGSYVEPKFKGGNKSANANTVKKSELNTAKISTKLTGSEKLAKINASSSINSSVVARSGTAKDVKAVKLSVKDVNIKESAKHPGQIQLKDGTWVNQIEKVGNGSVKEAITVIGAVKSLEEADKLYQQKLAGSYNPVSRKDITSGDTKTVIHGTVTNEYAKAKHDKIVADIKAAKQLAVEIEKTFKPILDAREKVVNPITVQGKFGTGAANVTYKSGKYEKTAGTYRSELKAAQQNAKIPITNKTSEKDKKIILAAQAYLESHNMNADLVSASFVGSKAVPFKTVDQLNYEKTLKSDIPTFAAMAKLNKKFQDTFSYKNVTGKASKELGEINKEVAEFLDLPSLAEIEKKRDALIPDIQFKVTQPGKATREYTLKDKHREAQEVVYSNKYGKAVMDTTYDALESGRTKPVTAAATVAAMYASGAIAGVVVEGGLGLTALGASKIAAKAGAGTLISKGAGVAAKYIPTAGRLTLGTYVGVEGAKTVMSGDAQKTVNFITSLAVGGMGYSKGAKIVKDPISIIPGVKTVKLQEVTAGHGTTVKDITVGETFSIGGKSVISRNANGGFVRGAPSLPVEMSKTLSIEGKLENRLIQAFDKADNAAFEATARRWSGESDVLLFKSGKKISDVAYGLNKPVTTPKKFEITSEHVPNDIKPIVKDTIVAFGKGKSQGIEVYGSVAQKAQMKGYLSRIPQDIEVSVSSTDKFIALFKTKAVKAGFKESVDFRITKVEADAPKIEFKIDGKWQKGVEVFSSKAGKNKDMPGYRSEDRIAFGYEKLGSLKVEDIKMMKLQEQAARKHAGATSLQGGEIKPVHPGRSKDIRDLIEIGVANEVTFKTGISKEIIQYARLYSAKNPSVKESPIAEYLISEGKIPSKPEFNVLTSGILKKSEMMHIITRMESFEKELQALDDILRAYKAVQDNLAIKQTPKMPNASYRAVRQIRARQSPAVISSKKSNTNVAKKGVSARFRQSVKPKAIEKDILYVSKSKATGIKDLKNLANVSKTLGSKVIGSKAIGSKALGFRVTESSKPISISKANGKAVSKVVKSKGTTTLSRAVPIRVTPSKTIPSKATTSKIKPSKAIPSKTIPSKTTPSKATPSKTTPSRMIPSRAVPSKSVPSKSIPSRSIQSKARPKRVNSKSSVSSVGRKPTPSKPVPVPTPKIKSNSKGIKRYTNKKNFERDIKNVLGSMKSMFG</sequence>
<accession>A0A0E3RGE1</accession>
<feature type="compositionally biased region" description="Low complexity" evidence="1">
    <location>
        <begin position="1604"/>
        <end position="1615"/>
    </location>
</feature>
<feature type="region of interest" description="Disordered" evidence="1">
    <location>
        <begin position="1522"/>
        <end position="1641"/>
    </location>
</feature>
<evidence type="ECO:0000313" key="3">
    <source>
        <dbReference type="Proteomes" id="UP000033097"/>
    </source>
</evidence>
<dbReference type="GeneID" id="24839423"/>
<dbReference type="EMBL" id="CP009512">
    <property type="protein sequence ID" value="AKB64927.1"/>
    <property type="molecule type" value="Genomic_DNA"/>
</dbReference>
<dbReference type="RefSeq" id="WP_048046503.1">
    <property type="nucleotide sequence ID" value="NZ_CP009512.1"/>
</dbReference>
<protein>
    <submittedName>
        <fullName evidence="2">Uncharacterized protein</fullName>
    </submittedName>
</protein>
<dbReference type="PATRIC" id="fig|213585.10.peg.2197"/>
<gene>
    <name evidence="2" type="ORF">MSMAS_1731</name>
</gene>
<reference evidence="2 3" key="1">
    <citation type="submission" date="2014-07" db="EMBL/GenBank/DDBJ databases">
        <title>Methanogenic archaea and the global carbon cycle.</title>
        <authorList>
            <person name="Henriksen J.R."/>
            <person name="Luke J."/>
            <person name="Reinhart S."/>
            <person name="Benedict M.N."/>
            <person name="Youngblut N.D."/>
            <person name="Metcalf M.E."/>
            <person name="Whitaker R.J."/>
            <person name="Metcalf W.W."/>
        </authorList>
    </citation>
    <scope>NUCLEOTIDE SEQUENCE [LARGE SCALE GENOMIC DNA]</scope>
    <source>
        <strain evidence="2 3">S-6</strain>
    </source>
</reference>
<feature type="compositionally biased region" description="Polar residues" evidence="1">
    <location>
        <begin position="1529"/>
        <end position="1538"/>
    </location>
</feature>
<organism evidence="2 3">
    <name type="scientific">Methanosarcina mazei S-6</name>
    <dbReference type="NCBI Taxonomy" id="213585"/>
    <lineage>
        <taxon>Archaea</taxon>
        <taxon>Methanobacteriati</taxon>
        <taxon>Methanobacteriota</taxon>
        <taxon>Stenosarchaea group</taxon>
        <taxon>Methanomicrobia</taxon>
        <taxon>Methanosarcinales</taxon>
        <taxon>Methanosarcinaceae</taxon>
        <taxon>Methanosarcina</taxon>
    </lineage>
</organism>
<evidence type="ECO:0000256" key="1">
    <source>
        <dbReference type="SAM" id="MobiDB-lite"/>
    </source>
</evidence>
<proteinExistence type="predicted"/>
<dbReference type="Proteomes" id="UP000033097">
    <property type="component" value="Chromosome"/>
</dbReference>
<dbReference type="KEGG" id="mmj:MSMAS_1731"/>
<dbReference type="STRING" id="213585.MSMAS_1731"/>